<proteinExistence type="predicted"/>
<dbReference type="Pfam" id="PF07714">
    <property type="entry name" value="PK_Tyr_Ser-Thr"/>
    <property type="match status" value="1"/>
</dbReference>
<evidence type="ECO:0000259" key="1">
    <source>
        <dbReference type="PROSITE" id="PS50011"/>
    </source>
</evidence>
<dbReference type="OrthoDB" id="4062651at2759"/>
<dbReference type="PROSITE" id="PS50011">
    <property type="entry name" value="PROTEIN_KINASE_DOM"/>
    <property type="match status" value="1"/>
</dbReference>
<dbReference type="InterPro" id="IPR050167">
    <property type="entry name" value="Ser_Thr_protein_kinase"/>
</dbReference>
<dbReference type="InterPro" id="IPR001245">
    <property type="entry name" value="Ser-Thr/Tyr_kinase_cat_dom"/>
</dbReference>
<feature type="non-terminal residue" evidence="2">
    <location>
        <position position="215"/>
    </location>
</feature>
<dbReference type="InterPro" id="IPR011009">
    <property type="entry name" value="Kinase-like_dom_sf"/>
</dbReference>
<dbReference type="Proteomes" id="UP000736335">
    <property type="component" value="Unassembled WGS sequence"/>
</dbReference>
<dbReference type="GO" id="GO:0005737">
    <property type="term" value="C:cytoplasm"/>
    <property type="evidence" value="ECO:0007669"/>
    <property type="project" value="TreeGrafter"/>
</dbReference>
<gene>
    <name evidence="2" type="ORF">BJ322DRAFT_1163395</name>
</gene>
<dbReference type="EMBL" id="WIUZ02000015">
    <property type="protein sequence ID" value="KAF9780739.1"/>
    <property type="molecule type" value="Genomic_DNA"/>
</dbReference>
<dbReference type="SUPFAM" id="SSF56112">
    <property type="entry name" value="Protein kinase-like (PK-like)"/>
    <property type="match status" value="1"/>
</dbReference>
<dbReference type="PANTHER" id="PTHR23257:SF974">
    <property type="entry name" value="RECEPTOR-INTERACTING SERINE_THREONINE-PROTEIN KINASE 3"/>
    <property type="match status" value="1"/>
</dbReference>
<evidence type="ECO:0000313" key="3">
    <source>
        <dbReference type="Proteomes" id="UP000736335"/>
    </source>
</evidence>
<keyword evidence="2" id="KW-0418">Kinase</keyword>
<dbReference type="GO" id="GO:0004672">
    <property type="term" value="F:protein kinase activity"/>
    <property type="evidence" value="ECO:0007669"/>
    <property type="project" value="InterPro"/>
</dbReference>
<accession>A0A9P6H6V0</accession>
<dbReference type="InterPro" id="IPR000719">
    <property type="entry name" value="Prot_kinase_dom"/>
</dbReference>
<keyword evidence="2" id="KW-0808">Transferase</keyword>
<organism evidence="2 3">
    <name type="scientific">Thelephora terrestris</name>
    <dbReference type="NCBI Taxonomy" id="56493"/>
    <lineage>
        <taxon>Eukaryota</taxon>
        <taxon>Fungi</taxon>
        <taxon>Dikarya</taxon>
        <taxon>Basidiomycota</taxon>
        <taxon>Agaricomycotina</taxon>
        <taxon>Agaricomycetes</taxon>
        <taxon>Thelephorales</taxon>
        <taxon>Thelephoraceae</taxon>
        <taxon>Thelephora</taxon>
    </lineage>
</organism>
<feature type="non-terminal residue" evidence="2">
    <location>
        <position position="1"/>
    </location>
</feature>
<evidence type="ECO:0000313" key="2">
    <source>
        <dbReference type="EMBL" id="KAF9780739.1"/>
    </source>
</evidence>
<dbReference type="Gene3D" id="1.10.510.10">
    <property type="entry name" value="Transferase(Phosphotransferase) domain 1"/>
    <property type="match status" value="1"/>
</dbReference>
<dbReference type="PANTHER" id="PTHR23257">
    <property type="entry name" value="SERINE-THREONINE PROTEIN KINASE"/>
    <property type="match status" value="1"/>
</dbReference>
<name>A0A9P6H6V0_9AGAM</name>
<reference evidence="2" key="2">
    <citation type="submission" date="2020-11" db="EMBL/GenBank/DDBJ databases">
        <authorList>
            <consortium name="DOE Joint Genome Institute"/>
            <person name="Kuo A."/>
            <person name="Miyauchi S."/>
            <person name="Kiss E."/>
            <person name="Drula E."/>
            <person name="Kohler A."/>
            <person name="Sanchez-Garcia M."/>
            <person name="Andreopoulos B."/>
            <person name="Barry K.W."/>
            <person name="Bonito G."/>
            <person name="Buee M."/>
            <person name="Carver A."/>
            <person name="Chen C."/>
            <person name="Cichocki N."/>
            <person name="Clum A."/>
            <person name="Culley D."/>
            <person name="Crous P.W."/>
            <person name="Fauchery L."/>
            <person name="Girlanda M."/>
            <person name="Hayes R."/>
            <person name="Keri Z."/>
            <person name="Labutti K."/>
            <person name="Lipzen A."/>
            <person name="Lombard V."/>
            <person name="Magnuson J."/>
            <person name="Maillard F."/>
            <person name="Morin E."/>
            <person name="Murat C."/>
            <person name="Nolan M."/>
            <person name="Ohm R."/>
            <person name="Pangilinan J."/>
            <person name="Pereira M."/>
            <person name="Perotto S."/>
            <person name="Peter M."/>
            <person name="Riley R."/>
            <person name="Sitrit Y."/>
            <person name="Stielow B."/>
            <person name="Szollosi G."/>
            <person name="Zifcakova L."/>
            <person name="Stursova M."/>
            <person name="Spatafora J.W."/>
            <person name="Tedersoo L."/>
            <person name="Vaario L.-M."/>
            <person name="Yamada A."/>
            <person name="Yan M."/>
            <person name="Wang P."/>
            <person name="Xu J."/>
            <person name="Bruns T."/>
            <person name="Baldrian P."/>
            <person name="Vilgalys R."/>
            <person name="Henrissat B."/>
            <person name="Grigoriev I.V."/>
            <person name="Hibbett D."/>
            <person name="Nagy L.G."/>
            <person name="Martin F.M."/>
        </authorList>
    </citation>
    <scope>NUCLEOTIDE SEQUENCE</scope>
    <source>
        <strain evidence="2">UH-Tt-Lm1</strain>
    </source>
</reference>
<sequence length="215" mass="24417">EVITWKSLRHPNVLPLLGVVVTENKFAMVSEWMTNGNINQFVTARRDVNRFQLLADAAEGLNHMHRNGMIHGNLGGENILIDQTGNARLADFGLLKITSDTSSITTGSFLEGGTYLRISPELLDPERFDFRDNRPTKSSDCYALGMTVYEVLSGRRPFYHYEDCNSYSIIEKVLNGEHPQRPQGPEGTWFTNDIWSILERCWETNPADRPKVEDV</sequence>
<dbReference type="GO" id="GO:0007165">
    <property type="term" value="P:signal transduction"/>
    <property type="evidence" value="ECO:0007669"/>
    <property type="project" value="TreeGrafter"/>
</dbReference>
<feature type="domain" description="Protein kinase" evidence="1">
    <location>
        <begin position="1"/>
        <end position="215"/>
    </location>
</feature>
<keyword evidence="3" id="KW-1185">Reference proteome</keyword>
<dbReference type="AlphaFoldDB" id="A0A9P6H6V0"/>
<comment type="caution">
    <text evidence="2">The sequence shown here is derived from an EMBL/GenBank/DDBJ whole genome shotgun (WGS) entry which is preliminary data.</text>
</comment>
<dbReference type="GO" id="GO:0005524">
    <property type="term" value="F:ATP binding"/>
    <property type="evidence" value="ECO:0007669"/>
    <property type="project" value="InterPro"/>
</dbReference>
<protein>
    <submittedName>
        <fullName evidence="2">Kinase-like domain-containing protein</fullName>
    </submittedName>
</protein>
<reference evidence="2" key="1">
    <citation type="journal article" date="2020" name="Nat. Commun.">
        <title>Large-scale genome sequencing of mycorrhizal fungi provides insights into the early evolution of symbiotic traits.</title>
        <authorList>
            <person name="Miyauchi S."/>
            <person name="Kiss E."/>
            <person name="Kuo A."/>
            <person name="Drula E."/>
            <person name="Kohler A."/>
            <person name="Sanchez-Garcia M."/>
            <person name="Morin E."/>
            <person name="Andreopoulos B."/>
            <person name="Barry K.W."/>
            <person name="Bonito G."/>
            <person name="Buee M."/>
            <person name="Carver A."/>
            <person name="Chen C."/>
            <person name="Cichocki N."/>
            <person name="Clum A."/>
            <person name="Culley D."/>
            <person name="Crous P.W."/>
            <person name="Fauchery L."/>
            <person name="Girlanda M."/>
            <person name="Hayes R.D."/>
            <person name="Keri Z."/>
            <person name="LaButti K."/>
            <person name="Lipzen A."/>
            <person name="Lombard V."/>
            <person name="Magnuson J."/>
            <person name="Maillard F."/>
            <person name="Murat C."/>
            <person name="Nolan M."/>
            <person name="Ohm R.A."/>
            <person name="Pangilinan J."/>
            <person name="Pereira M.F."/>
            <person name="Perotto S."/>
            <person name="Peter M."/>
            <person name="Pfister S."/>
            <person name="Riley R."/>
            <person name="Sitrit Y."/>
            <person name="Stielow J.B."/>
            <person name="Szollosi G."/>
            <person name="Zifcakova L."/>
            <person name="Stursova M."/>
            <person name="Spatafora J.W."/>
            <person name="Tedersoo L."/>
            <person name="Vaario L.M."/>
            <person name="Yamada A."/>
            <person name="Yan M."/>
            <person name="Wang P."/>
            <person name="Xu J."/>
            <person name="Bruns T."/>
            <person name="Baldrian P."/>
            <person name="Vilgalys R."/>
            <person name="Dunand C."/>
            <person name="Henrissat B."/>
            <person name="Grigoriev I.V."/>
            <person name="Hibbett D."/>
            <person name="Nagy L.G."/>
            <person name="Martin F.M."/>
        </authorList>
    </citation>
    <scope>NUCLEOTIDE SEQUENCE</scope>
    <source>
        <strain evidence="2">UH-Tt-Lm1</strain>
    </source>
</reference>